<dbReference type="Pfam" id="PF11181">
    <property type="entry name" value="YflT"/>
    <property type="match status" value="1"/>
</dbReference>
<gene>
    <name evidence="4" type="ORF">ACFSW7_08445</name>
</gene>
<comment type="caution">
    <text evidence="4">The sequence shown here is derived from an EMBL/GenBank/DDBJ whole genome shotgun (WGS) entry which is preliminary data.</text>
</comment>
<reference evidence="5" key="1">
    <citation type="journal article" date="2019" name="Int. J. Syst. Evol. Microbiol.">
        <title>The Global Catalogue of Microorganisms (GCM) 10K type strain sequencing project: providing services to taxonomists for standard genome sequencing and annotation.</title>
        <authorList>
            <consortium name="The Broad Institute Genomics Platform"/>
            <consortium name="The Broad Institute Genome Sequencing Center for Infectious Disease"/>
            <person name="Wu L."/>
            <person name="Ma J."/>
        </authorList>
    </citation>
    <scope>NUCLEOTIDE SEQUENCE [LARGE SCALE GENOMIC DNA]</scope>
    <source>
        <strain evidence="5">TISTR 1514</strain>
    </source>
</reference>
<sequence>MTSPGVGLGSQFPTLPQGTSVGSYSTYEQAKAAVDALVANEGFSVNQISVVGSDLRSVERVTGRMSAGRAALNGVMTGVMIGLFMSLMWMIVNPISDFLVIVGVFLLSIAFGVIWSLVVYTFTRNKREFTSAMQLTAGRFDLVVPNEIARQAAEILRGAGAAGNHLHDGQAHASQVPQHPFGHAVPPSGEPQAGASGQAPTPTAQGAGEAATPAPTAPAGPPKTYGEMQDELRRREERGDASPES</sequence>
<feature type="compositionally biased region" description="Low complexity" evidence="1">
    <location>
        <begin position="199"/>
        <end position="214"/>
    </location>
</feature>
<keyword evidence="5" id="KW-1185">Reference proteome</keyword>
<feature type="transmembrane region" description="Helical" evidence="2">
    <location>
        <begin position="98"/>
        <end position="123"/>
    </location>
</feature>
<feature type="transmembrane region" description="Helical" evidence="2">
    <location>
        <begin position="70"/>
        <end position="92"/>
    </location>
</feature>
<name>A0ABW5V150_9MICO</name>
<feature type="compositionally biased region" description="Basic and acidic residues" evidence="1">
    <location>
        <begin position="230"/>
        <end position="245"/>
    </location>
</feature>
<accession>A0ABW5V150</accession>
<dbReference type="RefSeq" id="WP_019619381.1">
    <property type="nucleotide sequence ID" value="NZ_JBHUNE010000006.1"/>
</dbReference>
<dbReference type="InterPro" id="IPR025889">
    <property type="entry name" value="GSP17M-like_dom"/>
</dbReference>
<feature type="region of interest" description="Disordered" evidence="1">
    <location>
        <begin position="163"/>
        <end position="245"/>
    </location>
</feature>
<keyword evidence="2" id="KW-0472">Membrane</keyword>
<evidence type="ECO:0000313" key="5">
    <source>
        <dbReference type="Proteomes" id="UP001597492"/>
    </source>
</evidence>
<evidence type="ECO:0000259" key="3">
    <source>
        <dbReference type="Pfam" id="PF11181"/>
    </source>
</evidence>
<evidence type="ECO:0000256" key="2">
    <source>
        <dbReference type="SAM" id="Phobius"/>
    </source>
</evidence>
<organism evidence="4 5">
    <name type="scientific">Gulosibacter faecalis</name>
    <dbReference type="NCBI Taxonomy" id="272240"/>
    <lineage>
        <taxon>Bacteria</taxon>
        <taxon>Bacillati</taxon>
        <taxon>Actinomycetota</taxon>
        <taxon>Actinomycetes</taxon>
        <taxon>Micrococcales</taxon>
        <taxon>Microbacteriaceae</taxon>
        <taxon>Gulosibacter</taxon>
    </lineage>
</organism>
<evidence type="ECO:0000256" key="1">
    <source>
        <dbReference type="SAM" id="MobiDB-lite"/>
    </source>
</evidence>
<keyword evidence="2" id="KW-1133">Transmembrane helix</keyword>
<dbReference type="EMBL" id="JBHUNE010000006">
    <property type="protein sequence ID" value="MFD2758407.1"/>
    <property type="molecule type" value="Genomic_DNA"/>
</dbReference>
<evidence type="ECO:0000313" key="4">
    <source>
        <dbReference type="EMBL" id="MFD2758407.1"/>
    </source>
</evidence>
<keyword evidence="2" id="KW-0812">Transmembrane</keyword>
<proteinExistence type="predicted"/>
<protein>
    <submittedName>
        <fullName evidence="4">General stress protein</fullName>
    </submittedName>
</protein>
<feature type="domain" description="General stress protein 17M-like" evidence="3">
    <location>
        <begin position="20"/>
        <end position="88"/>
    </location>
</feature>
<dbReference type="Proteomes" id="UP001597492">
    <property type="component" value="Unassembled WGS sequence"/>
</dbReference>